<evidence type="ECO:0000313" key="4">
    <source>
        <dbReference type="Proteomes" id="UP000298030"/>
    </source>
</evidence>
<gene>
    <name evidence="3" type="ORF">FA13DRAFT_717256</name>
</gene>
<proteinExistence type="predicted"/>
<evidence type="ECO:0000256" key="1">
    <source>
        <dbReference type="SAM" id="MobiDB-lite"/>
    </source>
</evidence>
<feature type="domain" description="F-box" evidence="2">
    <location>
        <begin position="66"/>
        <end position="115"/>
    </location>
</feature>
<evidence type="ECO:0000259" key="2">
    <source>
        <dbReference type="PROSITE" id="PS50181"/>
    </source>
</evidence>
<dbReference type="AlphaFoldDB" id="A0A4Y7TV34"/>
<dbReference type="OrthoDB" id="2322499at2759"/>
<dbReference type="EMBL" id="QPFP01000003">
    <property type="protein sequence ID" value="TEB38023.1"/>
    <property type="molecule type" value="Genomic_DNA"/>
</dbReference>
<dbReference type="InterPro" id="IPR036047">
    <property type="entry name" value="F-box-like_dom_sf"/>
</dbReference>
<accession>A0A4Y7TV34</accession>
<dbReference type="InterPro" id="IPR001810">
    <property type="entry name" value="F-box_dom"/>
</dbReference>
<name>A0A4Y7TV34_COPMI</name>
<organism evidence="3 4">
    <name type="scientific">Coprinellus micaceus</name>
    <name type="common">Glistening ink-cap mushroom</name>
    <name type="synonym">Coprinus micaceus</name>
    <dbReference type="NCBI Taxonomy" id="71717"/>
    <lineage>
        <taxon>Eukaryota</taxon>
        <taxon>Fungi</taxon>
        <taxon>Dikarya</taxon>
        <taxon>Basidiomycota</taxon>
        <taxon>Agaricomycotina</taxon>
        <taxon>Agaricomycetes</taxon>
        <taxon>Agaricomycetidae</taxon>
        <taxon>Agaricales</taxon>
        <taxon>Agaricineae</taxon>
        <taxon>Psathyrellaceae</taxon>
        <taxon>Coprinellus</taxon>
    </lineage>
</organism>
<sequence length="666" mass="77234">MQTSDSTTLTASTNERDPGSSEHPQAPGGATGTTNPKRAVKRKKGKWSATRKKDALLARETKRSLLRNFMQLPLDVILEMFSHLHPRALLSIARTSKALRAMVFSQRHADLWKNAREEAGVPGPPGGFSEPRWAALLFDINCCQVCWNKINAEVNWYFLRRACDECTQRHTVRLPYPNHSMGYSEWLPRQLMLELVDSEVMEYIPWGRSGYQTNAQAVLFWDDDAIDVVSAWQELSKHTEPAGRKAFHSWKMHRREIIQKNLNLIPTYQLWRINCLYPSKKLIKHRENRLVGEQKYMAFQEIKNRLREAGHRTEDIEMSKLLYPAPYLLDSDAALGEEWERVRPSFEGDIGRLKDFRVTLEMELVTQERFSVFEEVYETFLNTLPPSERYRCPEISSFRTDRDVVTILETNRNIPVTRAHFQPIANKMRAIVDRAHNELRRSLVSTARPHFGLHEDEPWLLARCVFTRFRRADPGLLMAGDGVLVGWDMITTHRHKGHSTVWLRPRVPVHASRAFDYNHSSSVDSRRLVALANLPQNVTVTELDERDPRFAWEHEGGPYVLTVFTWRAMLAHLYVNRIHATQYRPRLATEEEKSAAKAFEVTARQQAKAWACNHCPQYLQASDADTKPVVLAHLAEKHGVTEPEMTTDYFINERCRYAYEVPYYRN</sequence>
<feature type="compositionally biased region" description="Basic residues" evidence="1">
    <location>
        <begin position="38"/>
        <end position="50"/>
    </location>
</feature>
<dbReference type="CDD" id="cd09917">
    <property type="entry name" value="F-box_SF"/>
    <property type="match status" value="1"/>
</dbReference>
<protein>
    <recommendedName>
        <fullName evidence="2">F-box domain-containing protein</fullName>
    </recommendedName>
</protein>
<reference evidence="3 4" key="1">
    <citation type="journal article" date="2019" name="Nat. Ecol. Evol.">
        <title>Megaphylogeny resolves global patterns of mushroom evolution.</title>
        <authorList>
            <person name="Varga T."/>
            <person name="Krizsan K."/>
            <person name="Foldi C."/>
            <person name="Dima B."/>
            <person name="Sanchez-Garcia M."/>
            <person name="Sanchez-Ramirez S."/>
            <person name="Szollosi G.J."/>
            <person name="Szarkandi J.G."/>
            <person name="Papp V."/>
            <person name="Albert L."/>
            <person name="Andreopoulos W."/>
            <person name="Angelini C."/>
            <person name="Antonin V."/>
            <person name="Barry K.W."/>
            <person name="Bougher N.L."/>
            <person name="Buchanan P."/>
            <person name="Buyck B."/>
            <person name="Bense V."/>
            <person name="Catcheside P."/>
            <person name="Chovatia M."/>
            <person name="Cooper J."/>
            <person name="Damon W."/>
            <person name="Desjardin D."/>
            <person name="Finy P."/>
            <person name="Geml J."/>
            <person name="Haridas S."/>
            <person name="Hughes K."/>
            <person name="Justo A."/>
            <person name="Karasinski D."/>
            <person name="Kautmanova I."/>
            <person name="Kiss B."/>
            <person name="Kocsube S."/>
            <person name="Kotiranta H."/>
            <person name="LaButti K.M."/>
            <person name="Lechner B.E."/>
            <person name="Liimatainen K."/>
            <person name="Lipzen A."/>
            <person name="Lukacs Z."/>
            <person name="Mihaltcheva S."/>
            <person name="Morgado L.N."/>
            <person name="Niskanen T."/>
            <person name="Noordeloos M.E."/>
            <person name="Ohm R.A."/>
            <person name="Ortiz-Santana B."/>
            <person name="Ovrebo C."/>
            <person name="Racz N."/>
            <person name="Riley R."/>
            <person name="Savchenko A."/>
            <person name="Shiryaev A."/>
            <person name="Soop K."/>
            <person name="Spirin V."/>
            <person name="Szebenyi C."/>
            <person name="Tomsovsky M."/>
            <person name="Tulloss R.E."/>
            <person name="Uehling J."/>
            <person name="Grigoriev I.V."/>
            <person name="Vagvolgyi C."/>
            <person name="Papp T."/>
            <person name="Martin F.M."/>
            <person name="Miettinen O."/>
            <person name="Hibbett D.S."/>
            <person name="Nagy L.G."/>
        </authorList>
    </citation>
    <scope>NUCLEOTIDE SEQUENCE [LARGE SCALE GENOMIC DNA]</scope>
    <source>
        <strain evidence="3 4">FP101781</strain>
    </source>
</reference>
<dbReference type="PROSITE" id="PS50181">
    <property type="entry name" value="FBOX"/>
    <property type="match status" value="1"/>
</dbReference>
<comment type="caution">
    <text evidence="3">The sequence shown here is derived from an EMBL/GenBank/DDBJ whole genome shotgun (WGS) entry which is preliminary data.</text>
</comment>
<keyword evidence="4" id="KW-1185">Reference proteome</keyword>
<feature type="compositionally biased region" description="Polar residues" evidence="1">
    <location>
        <begin position="1"/>
        <end position="13"/>
    </location>
</feature>
<dbReference type="SUPFAM" id="SSF81383">
    <property type="entry name" value="F-box domain"/>
    <property type="match status" value="1"/>
</dbReference>
<evidence type="ECO:0000313" key="3">
    <source>
        <dbReference type="EMBL" id="TEB38023.1"/>
    </source>
</evidence>
<dbReference type="Gene3D" id="1.20.1280.50">
    <property type="match status" value="1"/>
</dbReference>
<dbReference type="Proteomes" id="UP000298030">
    <property type="component" value="Unassembled WGS sequence"/>
</dbReference>
<feature type="region of interest" description="Disordered" evidence="1">
    <location>
        <begin position="1"/>
        <end position="53"/>
    </location>
</feature>
<dbReference type="Pfam" id="PF12937">
    <property type="entry name" value="F-box-like"/>
    <property type="match status" value="1"/>
</dbReference>